<dbReference type="PROSITE" id="PS50003">
    <property type="entry name" value="PH_DOMAIN"/>
    <property type="match status" value="1"/>
</dbReference>
<keyword evidence="1" id="KW-1133">Transmembrane helix</keyword>
<proteinExistence type="predicted"/>
<evidence type="ECO:0000259" key="2">
    <source>
        <dbReference type="PROSITE" id="PS50003"/>
    </source>
</evidence>
<evidence type="ECO:0000313" key="4">
    <source>
        <dbReference type="Proteomes" id="UP000198744"/>
    </source>
</evidence>
<feature type="transmembrane region" description="Helical" evidence="1">
    <location>
        <begin position="215"/>
        <end position="237"/>
    </location>
</feature>
<feature type="domain" description="PH" evidence="2">
    <location>
        <begin position="302"/>
        <end position="434"/>
    </location>
</feature>
<dbReference type="STRING" id="43775.SAMN04489760_104166"/>
<dbReference type="EMBL" id="FOBS01000004">
    <property type="protein sequence ID" value="SEM12130.1"/>
    <property type="molecule type" value="Genomic_DNA"/>
</dbReference>
<reference evidence="3 4" key="1">
    <citation type="submission" date="2016-10" db="EMBL/GenBank/DDBJ databases">
        <authorList>
            <person name="de Groot N.N."/>
        </authorList>
    </citation>
    <scope>NUCLEOTIDE SEQUENCE [LARGE SCALE GENOMIC DNA]</scope>
    <source>
        <strain evidence="3 4">DSM 8423</strain>
    </source>
</reference>
<dbReference type="AlphaFoldDB" id="A0A1H7VSI2"/>
<name>A0A1H7VSI2_9BACT</name>
<keyword evidence="1" id="KW-0472">Membrane</keyword>
<evidence type="ECO:0000313" key="3">
    <source>
        <dbReference type="EMBL" id="SEM12130.1"/>
    </source>
</evidence>
<accession>A0A1H7VSI2</accession>
<dbReference type="RefSeq" id="WP_093882519.1">
    <property type="nucleotide sequence ID" value="NZ_FOBS01000004.1"/>
</dbReference>
<dbReference type="InterPro" id="IPR001849">
    <property type="entry name" value="PH_domain"/>
</dbReference>
<gene>
    <name evidence="3" type="ORF">SAMN04489760_104166</name>
</gene>
<keyword evidence="4" id="KW-1185">Reference proteome</keyword>
<keyword evidence="1" id="KW-0812">Transmembrane</keyword>
<dbReference type="OrthoDB" id="5489508at2"/>
<dbReference type="Proteomes" id="UP000198744">
    <property type="component" value="Unassembled WGS sequence"/>
</dbReference>
<sequence length="434" mass="50034">MTPQSTFLIVAAIRRGEIENLRSLLASMNKTVGHADTANGLLPFGRFDRLHVARFVILELKTAKEIEAHGLTPREWPPSLAFLGDCDGDRESFLRELAVVAEPGLRKIFSFCEGFSEGSTPLLEWMQGHSIKPSANYVNWLGRTVRQVHEEQALHQSLSDRLPEIVKTTGRENPRAIRQKLLSHVEKEKHAGRLSLTPPEPTPLGWKIRNTLHKIGIPLVLLLLFPVFLIAAPLFAWRLRMLERSDPEIVIRPDRQHIRELSLREDHDVTNSFNVLGDVKPGLFRQAALRFSLLLLDYSARHVYNRGYLTRVRTIHFARWVLLDDNRRLFFASNYDGSLESYMDDFINKVAWGLNLVFSNGVGYPATRWLIKDGAEREQQFKYTLRRHQLPSEVWYKAYPGMTAFDLLRNSLIRQGVEIRQSSDREIREWLSLI</sequence>
<evidence type="ECO:0000256" key="1">
    <source>
        <dbReference type="SAM" id="Phobius"/>
    </source>
</evidence>
<organism evidence="3 4">
    <name type="scientific">Syntrophus gentianae</name>
    <dbReference type="NCBI Taxonomy" id="43775"/>
    <lineage>
        <taxon>Bacteria</taxon>
        <taxon>Pseudomonadati</taxon>
        <taxon>Thermodesulfobacteriota</taxon>
        <taxon>Syntrophia</taxon>
        <taxon>Syntrophales</taxon>
        <taxon>Syntrophaceae</taxon>
        <taxon>Syntrophus</taxon>
    </lineage>
</organism>
<protein>
    <recommendedName>
        <fullName evidence="2">PH domain-containing protein</fullName>
    </recommendedName>
</protein>